<proteinExistence type="predicted"/>
<feature type="chain" id="PRO_5043414688" evidence="4">
    <location>
        <begin position="25"/>
        <end position="205"/>
    </location>
</feature>
<accession>A0AAU8H014</accession>
<evidence type="ECO:0000256" key="3">
    <source>
        <dbReference type="PROSITE-ProRule" id="PRU00473"/>
    </source>
</evidence>
<dbReference type="InterPro" id="IPR006664">
    <property type="entry name" value="OMP_bac"/>
</dbReference>
<name>A0AAU8H014_9BACT</name>
<dbReference type="Gene3D" id="3.30.1330.60">
    <property type="entry name" value="OmpA-like domain"/>
    <property type="match status" value="1"/>
</dbReference>
<organism evidence="6">
    <name type="scientific">Thermodesulfovibrio autotrophicus</name>
    <dbReference type="NCBI Taxonomy" id="3118333"/>
    <lineage>
        <taxon>Bacteria</taxon>
        <taxon>Pseudomonadati</taxon>
        <taxon>Nitrospirota</taxon>
        <taxon>Thermodesulfovibrionia</taxon>
        <taxon>Thermodesulfovibrionales</taxon>
        <taxon>Thermodesulfovibrionaceae</taxon>
        <taxon>Thermodesulfovibrio</taxon>
    </lineage>
</organism>
<protein>
    <submittedName>
        <fullName evidence="6">OmpA family protein</fullName>
    </submittedName>
</protein>
<comment type="subcellular location">
    <subcellularLocation>
        <location evidence="1">Membrane</location>
    </subcellularLocation>
</comment>
<dbReference type="GO" id="GO:0016020">
    <property type="term" value="C:membrane"/>
    <property type="evidence" value="ECO:0007669"/>
    <property type="project" value="UniProtKB-SubCell"/>
</dbReference>
<dbReference type="CDD" id="cd07185">
    <property type="entry name" value="OmpA_C-like"/>
    <property type="match status" value="1"/>
</dbReference>
<evidence type="ECO:0000256" key="2">
    <source>
        <dbReference type="ARBA" id="ARBA00023136"/>
    </source>
</evidence>
<feature type="signal peptide" evidence="4">
    <location>
        <begin position="1"/>
        <end position="24"/>
    </location>
</feature>
<reference evidence="6" key="1">
    <citation type="submission" date="2024-01" db="EMBL/GenBank/DDBJ databases">
        <title>The first autotrophic representatives of the genus Thermodesulfovibrio.</title>
        <authorList>
            <person name="Maltseva A.I."/>
            <person name="Elcheninov A.G."/>
            <person name="Kublanov I.V."/>
            <person name="Lebedinsky A.V."/>
            <person name="Frolov E.N."/>
        </authorList>
    </citation>
    <scope>NUCLEOTIDE SEQUENCE</scope>
    <source>
        <strain evidence="6">3907-1M</strain>
    </source>
</reference>
<dbReference type="InterPro" id="IPR006665">
    <property type="entry name" value="OmpA-like"/>
</dbReference>
<dbReference type="SUPFAM" id="SSF103088">
    <property type="entry name" value="OmpA-like"/>
    <property type="match status" value="1"/>
</dbReference>
<dbReference type="PRINTS" id="PR01021">
    <property type="entry name" value="OMPADOMAIN"/>
</dbReference>
<dbReference type="Pfam" id="PF00691">
    <property type="entry name" value="OmpA"/>
    <property type="match status" value="1"/>
</dbReference>
<keyword evidence="2 3" id="KW-0472">Membrane</keyword>
<feature type="domain" description="OmpA-like" evidence="5">
    <location>
        <begin position="102"/>
        <end position="205"/>
    </location>
</feature>
<dbReference type="EMBL" id="CP144373">
    <property type="protein sequence ID" value="XCH46870.1"/>
    <property type="molecule type" value="Genomic_DNA"/>
</dbReference>
<evidence type="ECO:0000256" key="1">
    <source>
        <dbReference type="ARBA" id="ARBA00004370"/>
    </source>
</evidence>
<dbReference type="RefSeq" id="WP_353684393.1">
    <property type="nucleotide sequence ID" value="NZ_CP144373.1"/>
</dbReference>
<gene>
    <name evidence="6" type="ORF">V4D30_00995</name>
</gene>
<evidence type="ECO:0000313" key="6">
    <source>
        <dbReference type="EMBL" id="XCH46870.1"/>
    </source>
</evidence>
<dbReference type="PROSITE" id="PS51123">
    <property type="entry name" value="OMPA_2"/>
    <property type="match status" value="1"/>
</dbReference>
<sequence length="205" mass="23189">MKILKILHSTLAISVFCFTVSAYASGTGIEFKEYSYKDEGDIIQYPVTDTFVITDAKRAPLSAFVPSQKILLSLKVEEPAPEQEIKPSKQQEKLQEKELNKVEKTSTQCSHTVYFEFDRYNLVPSERKRLDENFNCFKDKEVEVLGYASPPGPARYNLVLSAKRAQTVADYLKTKGITLSLIKGMGETSESNIEAMNRKVEIKCK</sequence>
<evidence type="ECO:0000259" key="5">
    <source>
        <dbReference type="PROSITE" id="PS51123"/>
    </source>
</evidence>
<evidence type="ECO:0000256" key="4">
    <source>
        <dbReference type="SAM" id="SignalP"/>
    </source>
</evidence>
<dbReference type="InterPro" id="IPR036737">
    <property type="entry name" value="OmpA-like_sf"/>
</dbReference>
<keyword evidence="4" id="KW-0732">Signal</keyword>
<dbReference type="AlphaFoldDB" id="A0AAU8H014"/>
<dbReference type="KEGG" id="taut:V4D30_00995"/>